<dbReference type="InterPro" id="IPR052988">
    <property type="entry name" value="Oryzine_lactonohydrolase"/>
</dbReference>
<feature type="domain" description="SMP-30/Gluconolactonase/LRE-like region" evidence="1">
    <location>
        <begin position="132"/>
        <end position="351"/>
    </location>
</feature>
<protein>
    <recommendedName>
        <fullName evidence="1">SMP-30/Gluconolactonase/LRE-like region domain-containing protein</fullName>
    </recommendedName>
</protein>
<dbReference type="Pfam" id="PF08450">
    <property type="entry name" value="SGL"/>
    <property type="match status" value="1"/>
</dbReference>
<dbReference type="PANTHER" id="PTHR47064:SF2">
    <property type="entry name" value="SMP-30_GLUCONOLACTONASE_LRE-LIKE REGION DOMAIN-CONTAINING PROTEIN-RELATED"/>
    <property type="match status" value="1"/>
</dbReference>
<evidence type="ECO:0000313" key="2">
    <source>
        <dbReference type="EMBL" id="KAF7185805.1"/>
    </source>
</evidence>
<accession>A0A8H6R5V0</accession>
<dbReference type="SUPFAM" id="SSF63829">
    <property type="entry name" value="Calcium-dependent phosphotriesterase"/>
    <property type="match status" value="1"/>
</dbReference>
<gene>
    <name evidence="2" type="ORF">HII31_12907</name>
</gene>
<dbReference type="Proteomes" id="UP000660729">
    <property type="component" value="Unassembled WGS sequence"/>
</dbReference>
<dbReference type="EMBL" id="JABCIY010000309">
    <property type="protein sequence ID" value="KAF7185805.1"/>
    <property type="molecule type" value="Genomic_DNA"/>
</dbReference>
<evidence type="ECO:0000259" key="1">
    <source>
        <dbReference type="Pfam" id="PF08450"/>
    </source>
</evidence>
<dbReference type="OrthoDB" id="3642890at2759"/>
<reference evidence="2" key="1">
    <citation type="submission" date="2020-04" db="EMBL/GenBank/DDBJ databases">
        <title>Draft genome resource of the tomato pathogen Pseudocercospora fuligena.</title>
        <authorList>
            <person name="Zaccaron A."/>
        </authorList>
    </citation>
    <scope>NUCLEOTIDE SEQUENCE</scope>
    <source>
        <strain evidence="2">PF001</strain>
    </source>
</reference>
<dbReference type="PANTHER" id="PTHR47064">
    <property type="entry name" value="PUTATIVE (AFU_ORTHOLOGUE AFUA_1G08990)-RELATED"/>
    <property type="match status" value="1"/>
</dbReference>
<comment type="caution">
    <text evidence="2">The sequence shown here is derived from an EMBL/GenBank/DDBJ whole genome shotgun (WGS) entry which is preliminary data.</text>
</comment>
<dbReference type="Gene3D" id="2.120.10.30">
    <property type="entry name" value="TolB, C-terminal domain"/>
    <property type="match status" value="1"/>
</dbReference>
<sequence length="388" mass="42912">MDMSAINPYLTQVPVAFSSNVSASIWAYYDTAATAVLPNGFNRTLFSPPWQASVTDTDLYNANAYFNNTDFVAFAPTFLDLIGPNAKIDHIWDASSNTSHEASCFVPELNSLFFASWGFNHDFQYLLHAETGELRNITTSPPITNAHGCVYYNGHLYVATDGGAGTYASVYKVDPMTLNATAILNNFYQQPFLGFNDLDIDPNGNIWLTDSISAWVNYMTTFAPQTTTAVYFLNTTTLTPKWVFEAPGGWNSNVNGIAFAGDGTLYVDTTAISSSRPKGKYPLRTRALWAFDTRGGKPQLRDRRLFHNSISYYCDGVRVSKHGYVFCATGDGVDVIEPENGYTLGRIRVGRSGGLAVNVAFEDHVLWIVGRGGVWKVSGMKEQLKRDW</sequence>
<evidence type="ECO:0000313" key="3">
    <source>
        <dbReference type="Proteomes" id="UP000660729"/>
    </source>
</evidence>
<dbReference type="AlphaFoldDB" id="A0A8H6R5V0"/>
<name>A0A8H6R5V0_9PEZI</name>
<proteinExistence type="predicted"/>
<dbReference type="InterPro" id="IPR011042">
    <property type="entry name" value="6-blade_b-propeller_TolB-like"/>
</dbReference>
<organism evidence="2 3">
    <name type="scientific">Pseudocercospora fuligena</name>
    <dbReference type="NCBI Taxonomy" id="685502"/>
    <lineage>
        <taxon>Eukaryota</taxon>
        <taxon>Fungi</taxon>
        <taxon>Dikarya</taxon>
        <taxon>Ascomycota</taxon>
        <taxon>Pezizomycotina</taxon>
        <taxon>Dothideomycetes</taxon>
        <taxon>Dothideomycetidae</taxon>
        <taxon>Mycosphaerellales</taxon>
        <taxon>Mycosphaerellaceae</taxon>
        <taxon>Pseudocercospora</taxon>
    </lineage>
</organism>
<keyword evidence="3" id="KW-1185">Reference proteome</keyword>
<dbReference type="InterPro" id="IPR013658">
    <property type="entry name" value="SGL"/>
</dbReference>